<accession>A0AB33K870</accession>
<reference evidence="1" key="1">
    <citation type="submission" date="2024-07" db="EMBL/GenBank/DDBJ databases">
        <title>Complete genome sequences of cellulolytic bacteria, Kitasatospora sp. CMC57 and Streptomyces sp. CMC78, isolated from Japanese agricultural soil.</title>
        <authorList>
            <person name="Hashimoto T."/>
            <person name="Ito M."/>
            <person name="Iwamoto M."/>
            <person name="Fukahori D."/>
            <person name="Shoda T."/>
            <person name="Sakoda M."/>
            <person name="Morohoshi T."/>
            <person name="Mitsuboshi M."/>
            <person name="Nishizawa T."/>
        </authorList>
    </citation>
    <scope>NUCLEOTIDE SEQUENCE</scope>
    <source>
        <strain evidence="1">CMC57</strain>
    </source>
</reference>
<proteinExistence type="predicted"/>
<gene>
    <name evidence="1" type="ORF">KCMC57_53280</name>
</gene>
<dbReference type="EMBL" id="AP035881">
    <property type="protein sequence ID" value="BFP48960.1"/>
    <property type="molecule type" value="Genomic_DNA"/>
</dbReference>
<organism evidence="1">
    <name type="scientific">Kitasatospora sp. CMC57</name>
    <dbReference type="NCBI Taxonomy" id="3231513"/>
    <lineage>
        <taxon>Bacteria</taxon>
        <taxon>Bacillati</taxon>
        <taxon>Actinomycetota</taxon>
        <taxon>Actinomycetes</taxon>
        <taxon>Kitasatosporales</taxon>
        <taxon>Streptomycetaceae</taxon>
        <taxon>Kitasatospora</taxon>
    </lineage>
</organism>
<sequence length="53" mass="5432">MAPLHVLDRPAPAALPVELGTIPCTCGGKGYITQNGLRYQCSTCGGSGRITVS</sequence>
<evidence type="ECO:0000313" key="1">
    <source>
        <dbReference type="EMBL" id="BFP48960.1"/>
    </source>
</evidence>
<dbReference type="AlphaFoldDB" id="A0AB33K870"/>
<protein>
    <submittedName>
        <fullName evidence="1">Uncharacterized protein</fullName>
    </submittedName>
</protein>
<name>A0AB33K870_9ACTN</name>